<sequence>MVRVLHVAGQLLVMVPVCLAQPTVSSPQYTTMHYVLMAFTLIIVTALVIGILVLVRREMSGRPRMPRRTLIKVRPRQTEETRREEALVVEDLVDGHMTIASAPRSTTYIKTT</sequence>
<proteinExistence type="predicted"/>
<dbReference type="EMBL" id="JACVVK020000341">
    <property type="protein sequence ID" value="KAK7477805.1"/>
    <property type="molecule type" value="Genomic_DNA"/>
</dbReference>
<organism evidence="3 4">
    <name type="scientific">Batillaria attramentaria</name>
    <dbReference type="NCBI Taxonomy" id="370345"/>
    <lineage>
        <taxon>Eukaryota</taxon>
        <taxon>Metazoa</taxon>
        <taxon>Spiralia</taxon>
        <taxon>Lophotrochozoa</taxon>
        <taxon>Mollusca</taxon>
        <taxon>Gastropoda</taxon>
        <taxon>Caenogastropoda</taxon>
        <taxon>Sorbeoconcha</taxon>
        <taxon>Cerithioidea</taxon>
        <taxon>Batillariidae</taxon>
        <taxon>Batillaria</taxon>
    </lineage>
</organism>
<evidence type="ECO:0000313" key="4">
    <source>
        <dbReference type="Proteomes" id="UP001519460"/>
    </source>
</evidence>
<keyword evidence="1" id="KW-0812">Transmembrane</keyword>
<keyword evidence="1" id="KW-1133">Transmembrane helix</keyword>
<evidence type="ECO:0000313" key="3">
    <source>
        <dbReference type="EMBL" id="KAK7477805.1"/>
    </source>
</evidence>
<keyword evidence="4" id="KW-1185">Reference proteome</keyword>
<dbReference type="Proteomes" id="UP001519460">
    <property type="component" value="Unassembled WGS sequence"/>
</dbReference>
<gene>
    <name evidence="3" type="ORF">BaRGS_00030988</name>
</gene>
<keyword evidence="2" id="KW-0732">Signal</keyword>
<accession>A0ABD0JT47</accession>
<feature type="signal peptide" evidence="2">
    <location>
        <begin position="1"/>
        <end position="20"/>
    </location>
</feature>
<feature type="chain" id="PRO_5044803121" evidence="2">
    <location>
        <begin position="21"/>
        <end position="112"/>
    </location>
</feature>
<reference evidence="3 4" key="1">
    <citation type="journal article" date="2023" name="Sci. Data">
        <title>Genome assembly of the Korean intertidal mud-creeper Batillaria attramentaria.</title>
        <authorList>
            <person name="Patra A.K."/>
            <person name="Ho P.T."/>
            <person name="Jun S."/>
            <person name="Lee S.J."/>
            <person name="Kim Y."/>
            <person name="Won Y.J."/>
        </authorList>
    </citation>
    <scope>NUCLEOTIDE SEQUENCE [LARGE SCALE GENOMIC DNA]</scope>
    <source>
        <strain evidence="3">Wonlab-2016</strain>
    </source>
</reference>
<protein>
    <submittedName>
        <fullName evidence="3">Uncharacterized protein</fullName>
    </submittedName>
</protein>
<keyword evidence="1" id="KW-0472">Membrane</keyword>
<comment type="caution">
    <text evidence="3">The sequence shown here is derived from an EMBL/GenBank/DDBJ whole genome shotgun (WGS) entry which is preliminary data.</text>
</comment>
<feature type="transmembrane region" description="Helical" evidence="1">
    <location>
        <begin position="36"/>
        <end position="55"/>
    </location>
</feature>
<dbReference type="AlphaFoldDB" id="A0ABD0JT47"/>
<name>A0ABD0JT47_9CAEN</name>
<evidence type="ECO:0000256" key="2">
    <source>
        <dbReference type="SAM" id="SignalP"/>
    </source>
</evidence>
<evidence type="ECO:0000256" key="1">
    <source>
        <dbReference type="SAM" id="Phobius"/>
    </source>
</evidence>